<keyword evidence="2" id="KW-1185">Reference proteome</keyword>
<accession>A0A5J4KIA1</accession>
<dbReference type="EMBL" id="BKZW01000001">
    <property type="protein sequence ID" value="GER85960.1"/>
    <property type="molecule type" value="Genomic_DNA"/>
</dbReference>
<name>A0A5J4KIA1_9CHLR</name>
<sequence>MRLRNTLHWLGTFAATLRSSVETEIAGEVASDDESLFDLILMKNSNSSKSKKDSRNTFLSIL</sequence>
<dbReference type="AlphaFoldDB" id="A0A5J4KIA1"/>
<gene>
    <name evidence="1" type="ORF">KDW_01220</name>
</gene>
<organism evidence="1 2">
    <name type="scientific">Dictyobacter vulcani</name>
    <dbReference type="NCBI Taxonomy" id="2607529"/>
    <lineage>
        <taxon>Bacteria</taxon>
        <taxon>Bacillati</taxon>
        <taxon>Chloroflexota</taxon>
        <taxon>Ktedonobacteria</taxon>
        <taxon>Ktedonobacterales</taxon>
        <taxon>Dictyobacteraceae</taxon>
        <taxon>Dictyobacter</taxon>
    </lineage>
</organism>
<evidence type="ECO:0000313" key="2">
    <source>
        <dbReference type="Proteomes" id="UP000326912"/>
    </source>
</evidence>
<comment type="caution">
    <text evidence="1">The sequence shown here is derived from an EMBL/GenBank/DDBJ whole genome shotgun (WGS) entry which is preliminary data.</text>
</comment>
<proteinExistence type="predicted"/>
<protein>
    <submittedName>
        <fullName evidence="1">Uncharacterized protein</fullName>
    </submittedName>
</protein>
<evidence type="ECO:0000313" key="1">
    <source>
        <dbReference type="EMBL" id="GER85960.1"/>
    </source>
</evidence>
<reference evidence="1 2" key="1">
    <citation type="submission" date="2019-10" db="EMBL/GenBank/DDBJ databases">
        <title>Dictyobacter vulcani sp. nov., within the class Ktedonobacteria, isolated from soil of volcanic Mt. Zao.</title>
        <authorList>
            <person name="Zheng Y."/>
            <person name="Wang C.M."/>
            <person name="Sakai Y."/>
            <person name="Abe K."/>
            <person name="Yokota A."/>
            <person name="Yabe S."/>
        </authorList>
    </citation>
    <scope>NUCLEOTIDE SEQUENCE [LARGE SCALE GENOMIC DNA]</scope>
    <source>
        <strain evidence="1 2">W12</strain>
    </source>
</reference>
<dbReference type="Proteomes" id="UP000326912">
    <property type="component" value="Unassembled WGS sequence"/>
</dbReference>